<sequence>MASKAFNELVGNICVGLMNDARIDDAYETVLPFHELYATTVENNDEEYLQMKFIALIRNSVTLRKCLREQDNLLLETIACQELPSLNQTIKILALRIDDPKYFKEDATKKLWSKIKKLVVKHCNLHDVVYADDTQNEVTTVKSSERLVDLQKERAIRFNNGYRTFLSQVSIAFPTDKPLLEQFDKDVAENTSVVLVEYKKLVLPILPKFAGVMQKQNDQSDVPTRVTRVFDEYFSAEDSSWFQKLPYMSQLNIDDFWRESIGANRLALQRALGELTLCMSGIDALFYSPIVNALRKKAVEIMQRPDMKGTVLSPTQQGFDKDKLMSFAMEMFQSLPEATNYQISMTDIQNLIMCAFTGGSVNIPESFEKVFSPDILDEDCIDSIMTWPGVGDLLSPIMAMMEGQKTGHTGKPAFNAIPSPAWLKKE</sequence>
<organism evidence="1">
    <name type="scientific">viral metagenome</name>
    <dbReference type="NCBI Taxonomy" id="1070528"/>
    <lineage>
        <taxon>unclassified sequences</taxon>
        <taxon>metagenomes</taxon>
        <taxon>organismal metagenomes</taxon>
    </lineage>
</organism>
<accession>A0A6C0IZY7</accession>
<evidence type="ECO:0000313" key="1">
    <source>
        <dbReference type="EMBL" id="QHT96943.1"/>
    </source>
</evidence>
<proteinExistence type="predicted"/>
<protein>
    <submittedName>
        <fullName evidence="1">Uncharacterized protein</fullName>
    </submittedName>
</protein>
<name>A0A6C0IZY7_9ZZZZ</name>
<dbReference type="AlphaFoldDB" id="A0A6C0IZY7"/>
<reference evidence="1" key="1">
    <citation type="journal article" date="2020" name="Nature">
        <title>Giant virus diversity and host interactions through global metagenomics.</title>
        <authorList>
            <person name="Schulz F."/>
            <person name="Roux S."/>
            <person name="Paez-Espino D."/>
            <person name="Jungbluth S."/>
            <person name="Walsh D.A."/>
            <person name="Denef V.J."/>
            <person name="McMahon K.D."/>
            <person name="Konstantinidis K.T."/>
            <person name="Eloe-Fadrosh E.A."/>
            <person name="Kyrpides N.C."/>
            <person name="Woyke T."/>
        </authorList>
    </citation>
    <scope>NUCLEOTIDE SEQUENCE</scope>
    <source>
        <strain evidence="1">GVMAG-M-3300024510-1</strain>
    </source>
</reference>
<dbReference type="EMBL" id="MN740271">
    <property type="protein sequence ID" value="QHT96943.1"/>
    <property type="molecule type" value="Genomic_DNA"/>
</dbReference>